<feature type="transmembrane region" description="Helical" evidence="1">
    <location>
        <begin position="7"/>
        <end position="29"/>
    </location>
</feature>
<keyword evidence="1" id="KW-0812">Transmembrane</keyword>
<evidence type="ECO:0000313" key="3">
    <source>
        <dbReference type="Proteomes" id="UP000190150"/>
    </source>
</evidence>
<protein>
    <submittedName>
        <fullName evidence="2">Uncharacterized protein</fullName>
    </submittedName>
</protein>
<organism evidence="2 3">
    <name type="scientific">Sphingobacterium nematocida</name>
    <dbReference type="NCBI Taxonomy" id="1513896"/>
    <lineage>
        <taxon>Bacteria</taxon>
        <taxon>Pseudomonadati</taxon>
        <taxon>Bacteroidota</taxon>
        <taxon>Sphingobacteriia</taxon>
        <taxon>Sphingobacteriales</taxon>
        <taxon>Sphingobacteriaceae</taxon>
        <taxon>Sphingobacterium</taxon>
    </lineage>
</organism>
<dbReference type="Proteomes" id="UP000190150">
    <property type="component" value="Unassembled WGS sequence"/>
</dbReference>
<reference evidence="3" key="1">
    <citation type="submission" date="2017-02" db="EMBL/GenBank/DDBJ databases">
        <authorList>
            <person name="Varghese N."/>
            <person name="Submissions S."/>
        </authorList>
    </citation>
    <scope>NUCLEOTIDE SEQUENCE [LARGE SCALE GENOMIC DNA]</scope>
    <source>
        <strain evidence="3">DSM 24091</strain>
    </source>
</reference>
<keyword evidence="1" id="KW-1133">Transmembrane helix</keyword>
<proteinExistence type="predicted"/>
<sequence>MINSKISFGFIFIMTCVCLATVLTGVIIYRDYLNDWEFFSSLKSVYFLFMFPGLYAYYLALKTPFFISLQGDTLIIRNLFKTYSFSLNGQTVVTEDSEFTKLPNVRFHRLSFQNKKYSIGFSDFSIRNYKELKEAIFHQINTSDNPI</sequence>
<feature type="transmembrane region" description="Helical" evidence="1">
    <location>
        <begin position="41"/>
        <end position="60"/>
    </location>
</feature>
<dbReference type="STRING" id="1513896.SAMN05660841_03341"/>
<keyword evidence="1" id="KW-0472">Membrane</keyword>
<evidence type="ECO:0000313" key="2">
    <source>
        <dbReference type="EMBL" id="SKB96898.1"/>
    </source>
</evidence>
<evidence type="ECO:0000256" key="1">
    <source>
        <dbReference type="SAM" id="Phobius"/>
    </source>
</evidence>
<dbReference type="AlphaFoldDB" id="A0A1T5FLD3"/>
<accession>A0A1T5FLD3</accession>
<gene>
    <name evidence="2" type="ORF">SAMN05660841_03341</name>
</gene>
<dbReference type="EMBL" id="FUZF01000017">
    <property type="protein sequence ID" value="SKB96898.1"/>
    <property type="molecule type" value="Genomic_DNA"/>
</dbReference>
<name>A0A1T5FLD3_9SPHI</name>
<keyword evidence="3" id="KW-1185">Reference proteome</keyword>